<dbReference type="AlphaFoldDB" id="A0A0F7KYD8"/>
<accession>A0A0F7KYD8</accession>
<dbReference type="STRING" id="1267766.WYH_03242"/>
<gene>
    <name evidence="1" type="ORF">WYH_03242</name>
</gene>
<dbReference type="PATRIC" id="fig|1267766.3.peg.3287"/>
<dbReference type="RefSeq" id="WP_046904629.1">
    <property type="nucleotide sequence ID" value="NZ_CP011452.2"/>
</dbReference>
<dbReference type="Proteomes" id="UP000034392">
    <property type="component" value="Chromosome"/>
</dbReference>
<name>A0A0F7KYD8_9SPHN</name>
<proteinExistence type="predicted"/>
<keyword evidence="2" id="KW-1185">Reference proteome</keyword>
<dbReference type="KEGG" id="aay:WYH_03242"/>
<evidence type="ECO:0000313" key="1">
    <source>
        <dbReference type="EMBL" id="AKH44261.1"/>
    </source>
</evidence>
<dbReference type="OrthoDB" id="7405484at2"/>
<dbReference type="Pfam" id="PF12276">
    <property type="entry name" value="DUF3617"/>
    <property type="match status" value="1"/>
</dbReference>
<organism evidence="1 2">
    <name type="scientific">Croceibacterium atlanticum</name>
    <dbReference type="NCBI Taxonomy" id="1267766"/>
    <lineage>
        <taxon>Bacteria</taxon>
        <taxon>Pseudomonadati</taxon>
        <taxon>Pseudomonadota</taxon>
        <taxon>Alphaproteobacteria</taxon>
        <taxon>Sphingomonadales</taxon>
        <taxon>Erythrobacteraceae</taxon>
        <taxon>Croceibacterium</taxon>
    </lineage>
</organism>
<dbReference type="EMBL" id="CP011452">
    <property type="protein sequence ID" value="AKH44261.1"/>
    <property type="molecule type" value="Genomic_DNA"/>
</dbReference>
<reference evidence="1" key="1">
    <citation type="submission" date="2015-05" db="EMBL/GenBank/DDBJ databases">
        <title>The complete genome of Altererythrobacter atlanticus strain 26DY36.</title>
        <authorList>
            <person name="Wu Y.-H."/>
            <person name="Cheng H."/>
            <person name="Wu X.-W."/>
        </authorList>
    </citation>
    <scope>NUCLEOTIDE SEQUENCE [LARGE SCALE GENOMIC DNA]</scope>
    <source>
        <strain evidence="1">26DY36</strain>
    </source>
</reference>
<evidence type="ECO:0000313" key="2">
    <source>
        <dbReference type="Proteomes" id="UP000034392"/>
    </source>
</evidence>
<protein>
    <submittedName>
        <fullName evidence="1">Uncharacterized protein</fullName>
    </submittedName>
</protein>
<dbReference type="InterPro" id="IPR022061">
    <property type="entry name" value="DUF3617"/>
</dbReference>
<sequence>MRLKHALPIGAVFAVFAAVTAANGAAQDGVSVEAARAAAESAVKPVPGQYESQNELVDFQADGIPANMKGMMRNAMSSAFAQNNSFCVTPEEAEQGASRMIEELAQNDCTLNKFDVDGGSIDADLTCRNDGGEGNITMVGTMTPESSDIVMTVDQSMPEMGNMLIKVNMKARRVGECSGAK</sequence>